<evidence type="ECO:0000313" key="1">
    <source>
        <dbReference type="EMBL" id="KAG2328370.1"/>
    </source>
</evidence>
<dbReference type="EMBL" id="JAAMPC010000002">
    <property type="protein sequence ID" value="KAG2328370.1"/>
    <property type="molecule type" value="Genomic_DNA"/>
</dbReference>
<dbReference type="InterPro" id="IPR038951">
    <property type="entry name" value="OEP37-like"/>
</dbReference>
<dbReference type="GO" id="GO:0005216">
    <property type="term" value="F:monoatomic ion channel activity"/>
    <property type="evidence" value="ECO:0007669"/>
    <property type="project" value="InterPro"/>
</dbReference>
<dbReference type="Proteomes" id="UP000886595">
    <property type="component" value="Unassembled WGS sequence"/>
</dbReference>
<keyword evidence="2" id="KW-1185">Reference proteome</keyword>
<proteinExistence type="predicted"/>
<organism evidence="1 2">
    <name type="scientific">Brassica carinata</name>
    <name type="common">Ethiopian mustard</name>
    <name type="synonym">Abyssinian cabbage</name>
    <dbReference type="NCBI Taxonomy" id="52824"/>
    <lineage>
        <taxon>Eukaryota</taxon>
        <taxon>Viridiplantae</taxon>
        <taxon>Streptophyta</taxon>
        <taxon>Embryophyta</taxon>
        <taxon>Tracheophyta</taxon>
        <taxon>Spermatophyta</taxon>
        <taxon>Magnoliopsida</taxon>
        <taxon>eudicotyledons</taxon>
        <taxon>Gunneridae</taxon>
        <taxon>Pentapetalae</taxon>
        <taxon>rosids</taxon>
        <taxon>malvids</taxon>
        <taxon>Brassicales</taxon>
        <taxon>Brassicaceae</taxon>
        <taxon>Brassiceae</taxon>
        <taxon>Brassica</taxon>
    </lineage>
</organism>
<protein>
    <submittedName>
        <fullName evidence="1">Uncharacterized protein</fullName>
    </submittedName>
</protein>
<comment type="caution">
    <text evidence="1">The sequence shown here is derived from an EMBL/GenBank/DDBJ whole genome shotgun (WGS) entry which is preliminary data.</text>
</comment>
<dbReference type="AlphaFoldDB" id="A0A8X7WFN4"/>
<sequence length="79" mass="9195">MYSSSVVLDFYTEYGEGTSKKLLVSFSIQDEALSFIPTISLPSNAASFAFKRRFIPSDKLSYWYKFDSNMWSAVYKHIW</sequence>
<name>A0A8X7WFN4_BRACI</name>
<reference evidence="1 2" key="1">
    <citation type="submission" date="2020-02" db="EMBL/GenBank/DDBJ databases">
        <authorList>
            <person name="Ma Q."/>
            <person name="Huang Y."/>
            <person name="Song X."/>
            <person name="Pei D."/>
        </authorList>
    </citation>
    <scope>NUCLEOTIDE SEQUENCE [LARGE SCALE GENOMIC DNA]</scope>
    <source>
        <strain evidence="1">Sxm20200214</strain>
        <tissue evidence="1">Leaf</tissue>
    </source>
</reference>
<dbReference type="GO" id="GO:0009707">
    <property type="term" value="C:chloroplast outer membrane"/>
    <property type="evidence" value="ECO:0007669"/>
    <property type="project" value="TreeGrafter"/>
</dbReference>
<dbReference type="PANTHER" id="PTHR35484:SF2">
    <property type="entry name" value="OUTER ENVELOPE PORE PROTEIN 37, CHLOROPLASTIC"/>
    <property type="match status" value="1"/>
</dbReference>
<evidence type="ECO:0000313" key="2">
    <source>
        <dbReference type="Proteomes" id="UP000886595"/>
    </source>
</evidence>
<dbReference type="OrthoDB" id="2011802at2759"/>
<gene>
    <name evidence="1" type="ORF">Bca52824_011098</name>
</gene>
<dbReference type="GO" id="GO:0006812">
    <property type="term" value="P:monoatomic cation transport"/>
    <property type="evidence" value="ECO:0007669"/>
    <property type="project" value="InterPro"/>
</dbReference>
<accession>A0A8X7WFN4</accession>
<dbReference type="PANTHER" id="PTHR35484">
    <property type="entry name" value="OUTER ENVELOPE PORE PROTEIN 37, CHLOROPLASTIC"/>
    <property type="match status" value="1"/>
</dbReference>